<dbReference type="InterPro" id="IPR036396">
    <property type="entry name" value="Cyt_P450_sf"/>
</dbReference>
<sequence>MVNCRQLYDNVFYSSSNYGRYILLSLFGWKHGCKVIWLTDIDIAKQVLLSSVDKGSFLEEKLFAPAWLPVLSLESVNGKAWQDLKSNFIIFQKHLPPVENLVAAARHILSTQDPNIEIDAKEVVHITVACFIKWIFNLDWDVKWNFVCEASWEWRKEIAAKGKGNTQLKHKTVEWLINLINHSEYYHLFGEQWSNPEYYSIIMQPFILSPMINFSDIAVSAYHHPGMSIQEFIHYYHPFPIMERYIEKDFIKHKNGDPIILIKANTQVFIPLDTIGQHEKYTSGLWTPFGIGPRKCQGSQYALPLLTELMTYYENNPQFMPEKNHKYSGRNNDHLLFGESIYQLILFIKIFIRN</sequence>
<proteinExistence type="predicted"/>
<accession>A0A815H7Z6</accession>
<evidence type="ECO:0000313" key="1">
    <source>
        <dbReference type="EMBL" id="CAF1158386.1"/>
    </source>
</evidence>
<keyword evidence="3" id="KW-1185">Reference proteome</keyword>
<dbReference type="GO" id="GO:0020037">
    <property type="term" value="F:heme binding"/>
    <property type="evidence" value="ECO:0007669"/>
    <property type="project" value="InterPro"/>
</dbReference>
<gene>
    <name evidence="1" type="ORF">BJG266_LOCUS24494</name>
    <name evidence="2" type="ORF">QVE165_LOCUS33963</name>
</gene>
<comment type="caution">
    <text evidence="2">The sequence shown here is derived from an EMBL/GenBank/DDBJ whole genome shotgun (WGS) entry which is preliminary data.</text>
</comment>
<dbReference type="GO" id="GO:0005506">
    <property type="term" value="F:iron ion binding"/>
    <property type="evidence" value="ECO:0007669"/>
    <property type="project" value="InterPro"/>
</dbReference>
<dbReference type="Proteomes" id="UP000663877">
    <property type="component" value="Unassembled WGS sequence"/>
</dbReference>
<evidence type="ECO:0000313" key="3">
    <source>
        <dbReference type="Proteomes" id="UP000663832"/>
    </source>
</evidence>
<reference evidence="2" key="1">
    <citation type="submission" date="2021-02" db="EMBL/GenBank/DDBJ databases">
        <authorList>
            <person name="Nowell W R."/>
        </authorList>
    </citation>
    <scope>NUCLEOTIDE SEQUENCE</scope>
</reference>
<dbReference type="EMBL" id="CAJNOI010000175">
    <property type="protein sequence ID" value="CAF1158386.1"/>
    <property type="molecule type" value="Genomic_DNA"/>
</dbReference>
<dbReference type="EMBL" id="CAJNOM010000315">
    <property type="protein sequence ID" value="CAF1350532.1"/>
    <property type="molecule type" value="Genomic_DNA"/>
</dbReference>
<dbReference type="OrthoDB" id="105136at2759"/>
<name>A0A815H7Z6_9BILA</name>
<dbReference type="GO" id="GO:0004497">
    <property type="term" value="F:monooxygenase activity"/>
    <property type="evidence" value="ECO:0007669"/>
    <property type="project" value="InterPro"/>
</dbReference>
<organism evidence="2 3">
    <name type="scientific">Adineta steineri</name>
    <dbReference type="NCBI Taxonomy" id="433720"/>
    <lineage>
        <taxon>Eukaryota</taxon>
        <taxon>Metazoa</taxon>
        <taxon>Spiralia</taxon>
        <taxon>Gnathifera</taxon>
        <taxon>Rotifera</taxon>
        <taxon>Eurotatoria</taxon>
        <taxon>Bdelloidea</taxon>
        <taxon>Adinetida</taxon>
        <taxon>Adinetidae</taxon>
        <taxon>Adineta</taxon>
    </lineage>
</organism>
<protein>
    <recommendedName>
        <fullName evidence="4">Cytochrome P450</fullName>
    </recommendedName>
</protein>
<dbReference type="Gene3D" id="1.10.630.10">
    <property type="entry name" value="Cytochrome P450"/>
    <property type="match status" value="1"/>
</dbReference>
<dbReference type="GO" id="GO:0016705">
    <property type="term" value="F:oxidoreductase activity, acting on paired donors, with incorporation or reduction of molecular oxygen"/>
    <property type="evidence" value="ECO:0007669"/>
    <property type="project" value="InterPro"/>
</dbReference>
<dbReference type="SUPFAM" id="SSF48264">
    <property type="entry name" value="Cytochrome P450"/>
    <property type="match status" value="1"/>
</dbReference>
<dbReference type="Proteomes" id="UP000663832">
    <property type="component" value="Unassembled WGS sequence"/>
</dbReference>
<dbReference type="AlphaFoldDB" id="A0A815H7Z6"/>
<evidence type="ECO:0000313" key="2">
    <source>
        <dbReference type="EMBL" id="CAF1350532.1"/>
    </source>
</evidence>
<evidence type="ECO:0008006" key="4">
    <source>
        <dbReference type="Google" id="ProtNLM"/>
    </source>
</evidence>